<dbReference type="PANTHER" id="PTHR21621">
    <property type="entry name" value="RIBOSOMAL PROTEIN S6 MODIFICATION PROTEIN"/>
    <property type="match status" value="1"/>
</dbReference>
<dbReference type="InterPro" id="IPR006284">
    <property type="entry name" value="Glut_synth_pro"/>
</dbReference>
<keyword evidence="9" id="KW-0464">Manganese</keyword>
<dbReference type="RefSeq" id="WP_171095902.1">
    <property type="nucleotide sequence ID" value="NZ_CP053069.1"/>
</dbReference>
<dbReference type="Pfam" id="PF02955">
    <property type="entry name" value="GSH-S_ATP"/>
    <property type="match status" value="1"/>
</dbReference>
<keyword evidence="5" id="KW-0479">Metal-binding</keyword>
<evidence type="ECO:0000256" key="2">
    <source>
        <dbReference type="ARBA" id="ARBA00001946"/>
    </source>
</evidence>
<dbReference type="KEGG" id="uru:DSM104443_04205"/>
<accession>A0A6M4H0T7</accession>
<name>A0A6M4H0T7_9PROT</name>
<dbReference type="NCBIfam" id="NF003573">
    <property type="entry name" value="PRK05246.1"/>
    <property type="match status" value="1"/>
</dbReference>
<dbReference type="Gene3D" id="3.40.50.20">
    <property type="match status" value="1"/>
</dbReference>
<reference evidence="12 13" key="1">
    <citation type="submission" date="2020-04" db="EMBL/GenBank/DDBJ databases">
        <title>Usitatibacter rugosus gen. nov., sp. nov. and Usitatibacter palustris sp. nov., novel members of Usitatibacteraceae fam. nov. within the order Nitrosomonadales isolated from soil.</title>
        <authorList>
            <person name="Huber K.J."/>
            <person name="Neumann-Schaal M."/>
            <person name="Geppert A."/>
            <person name="Luckner M."/>
            <person name="Wanner G."/>
            <person name="Overmann J."/>
        </authorList>
    </citation>
    <scope>NUCLEOTIDE SEQUENCE [LARGE SCALE GENOMIC DNA]</scope>
    <source>
        <strain evidence="12 13">0125_3</strain>
    </source>
</reference>
<dbReference type="UniPathway" id="UPA00142">
    <property type="reaction ID" value="UER00210"/>
</dbReference>
<evidence type="ECO:0000256" key="9">
    <source>
        <dbReference type="ARBA" id="ARBA00023211"/>
    </source>
</evidence>
<evidence type="ECO:0000256" key="5">
    <source>
        <dbReference type="ARBA" id="ARBA00022723"/>
    </source>
</evidence>
<gene>
    <name evidence="10 12" type="primary">gshB</name>
    <name evidence="12" type="ORF">DSM104443_04205</name>
</gene>
<keyword evidence="7 10" id="KW-0067">ATP-binding</keyword>
<keyword evidence="13" id="KW-1185">Reference proteome</keyword>
<dbReference type="PROSITE" id="PS50975">
    <property type="entry name" value="ATP_GRASP"/>
    <property type="match status" value="1"/>
</dbReference>
<evidence type="ECO:0000313" key="12">
    <source>
        <dbReference type="EMBL" id="QJR13111.1"/>
    </source>
</evidence>
<dbReference type="HAMAP" id="MF_00162">
    <property type="entry name" value="GSH_S"/>
    <property type="match status" value="1"/>
</dbReference>
<evidence type="ECO:0000313" key="13">
    <source>
        <dbReference type="Proteomes" id="UP000501534"/>
    </source>
</evidence>
<dbReference type="PANTHER" id="PTHR21621:SF4">
    <property type="entry name" value="GLUTATHIONE SYNTHETASE"/>
    <property type="match status" value="1"/>
</dbReference>
<evidence type="ECO:0000256" key="1">
    <source>
        <dbReference type="ARBA" id="ARBA00001936"/>
    </source>
</evidence>
<proteinExistence type="inferred from homology"/>
<comment type="pathway">
    <text evidence="10">Sulfur metabolism; glutathione biosynthesis; glutathione from L-cysteine and L-glutamate: step 2/2.</text>
</comment>
<evidence type="ECO:0000256" key="6">
    <source>
        <dbReference type="ARBA" id="ARBA00022741"/>
    </source>
</evidence>
<organism evidence="12 13">
    <name type="scientific">Usitatibacter rugosus</name>
    <dbReference type="NCBI Taxonomy" id="2732067"/>
    <lineage>
        <taxon>Bacteria</taxon>
        <taxon>Pseudomonadati</taxon>
        <taxon>Pseudomonadota</taxon>
        <taxon>Betaproteobacteria</taxon>
        <taxon>Nitrosomonadales</taxon>
        <taxon>Usitatibacteraceae</taxon>
        <taxon>Usitatibacter</taxon>
    </lineage>
</organism>
<evidence type="ECO:0000256" key="3">
    <source>
        <dbReference type="ARBA" id="ARBA00022598"/>
    </source>
</evidence>
<dbReference type="InterPro" id="IPR011761">
    <property type="entry name" value="ATP-grasp"/>
</dbReference>
<comment type="similarity">
    <text evidence="10">Belongs to the prokaryotic GSH synthase family.</text>
</comment>
<keyword evidence="8" id="KW-0460">Magnesium</keyword>
<dbReference type="InterPro" id="IPR004215">
    <property type="entry name" value="GSHS_N"/>
</dbReference>
<feature type="domain" description="ATP-grasp" evidence="11">
    <location>
        <begin position="123"/>
        <end position="308"/>
    </location>
</feature>
<dbReference type="GO" id="GO:0005524">
    <property type="term" value="F:ATP binding"/>
    <property type="evidence" value="ECO:0007669"/>
    <property type="project" value="UniProtKB-UniRule"/>
</dbReference>
<keyword evidence="3 10" id="KW-0436">Ligase</keyword>
<sequence length="310" mass="34080">MRFAFVVDPLDHLKAYKDSSVAMMREAVRRGHEIHALEAREMSLQSGSVIAPVRRVELLEGEAWYRVGEPAVVKLSSFDVVMMRKDPPFDQEYYYATLLLDRVEAEGARVVNRPRALRDWNEKLAILRFPQFTPDTLVASNPEAIQAFIAKHGDVIVKKLDGMGGTMIFRVRSDDANRNVIVETMTDLGTRTVMAQKFVPEISKGDKRVLVIGGKVFSHCLARIPKAGETRGNLAAGGKGVAQPVSARDREIGETVGKELVKDGIVFAGLDVIGDYLTEVNVTSPTGIVEIAAQTGNNAAKDLFDAIDNK</sequence>
<dbReference type="Pfam" id="PF02951">
    <property type="entry name" value="GSH-S_N"/>
    <property type="match status" value="1"/>
</dbReference>
<dbReference type="SUPFAM" id="SSF52440">
    <property type="entry name" value="PreATP-grasp domain"/>
    <property type="match status" value="1"/>
</dbReference>
<dbReference type="AlphaFoldDB" id="A0A6M4H0T7"/>
<evidence type="ECO:0000256" key="4">
    <source>
        <dbReference type="ARBA" id="ARBA00022684"/>
    </source>
</evidence>
<evidence type="ECO:0000256" key="7">
    <source>
        <dbReference type="ARBA" id="ARBA00022840"/>
    </source>
</evidence>
<evidence type="ECO:0000256" key="10">
    <source>
        <dbReference type="HAMAP-Rule" id="MF_00162"/>
    </source>
</evidence>
<dbReference type="SUPFAM" id="SSF56059">
    <property type="entry name" value="Glutathione synthetase ATP-binding domain-like"/>
    <property type="match status" value="1"/>
</dbReference>
<evidence type="ECO:0000259" key="11">
    <source>
        <dbReference type="PROSITE" id="PS50975"/>
    </source>
</evidence>
<protein>
    <recommendedName>
        <fullName evidence="10">Glutathione synthetase</fullName>
        <ecNumber evidence="10">6.3.2.3</ecNumber>
    </recommendedName>
    <alternativeName>
        <fullName evidence="10">GSH synthetase</fullName>
        <shortName evidence="10">GSH-S</shortName>
        <shortName evidence="10">GSHase</shortName>
    </alternativeName>
    <alternativeName>
        <fullName evidence="10">Glutathione synthase</fullName>
    </alternativeName>
</protein>
<dbReference type="Proteomes" id="UP000501534">
    <property type="component" value="Chromosome"/>
</dbReference>
<comment type="cofactor">
    <cofactor evidence="1">
        <name>Mn(2+)</name>
        <dbReference type="ChEBI" id="CHEBI:29035"/>
    </cofactor>
</comment>
<dbReference type="EMBL" id="CP053069">
    <property type="protein sequence ID" value="QJR13111.1"/>
    <property type="molecule type" value="Genomic_DNA"/>
</dbReference>
<dbReference type="Gene3D" id="3.30.1490.20">
    <property type="entry name" value="ATP-grasp fold, A domain"/>
    <property type="match status" value="1"/>
</dbReference>
<dbReference type="NCBIfam" id="TIGR01380">
    <property type="entry name" value="glut_syn"/>
    <property type="match status" value="1"/>
</dbReference>
<dbReference type="GO" id="GO:0005737">
    <property type="term" value="C:cytoplasm"/>
    <property type="evidence" value="ECO:0007669"/>
    <property type="project" value="TreeGrafter"/>
</dbReference>
<dbReference type="GO" id="GO:0046872">
    <property type="term" value="F:metal ion binding"/>
    <property type="evidence" value="ECO:0007669"/>
    <property type="project" value="UniProtKB-KW"/>
</dbReference>
<dbReference type="InterPro" id="IPR004218">
    <property type="entry name" value="GSHS_ATP-bd"/>
</dbReference>
<keyword evidence="6 10" id="KW-0547">Nucleotide-binding</keyword>
<keyword evidence="4 10" id="KW-0317">Glutathione biosynthesis</keyword>
<comment type="cofactor">
    <cofactor evidence="2">
        <name>Mg(2+)</name>
        <dbReference type="ChEBI" id="CHEBI:18420"/>
    </cofactor>
</comment>
<dbReference type="InterPro" id="IPR013815">
    <property type="entry name" value="ATP_grasp_subdomain_1"/>
</dbReference>
<comment type="catalytic activity">
    <reaction evidence="10">
        <text>gamma-L-glutamyl-L-cysteine + glycine + ATP = glutathione + ADP + phosphate + H(+)</text>
        <dbReference type="Rhea" id="RHEA:13557"/>
        <dbReference type="ChEBI" id="CHEBI:15378"/>
        <dbReference type="ChEBI" id="CHEBI:30616"/>
        <dbReference type="ChEBI" id="CHEBI:43474"/>
        <dbReference type="ChEBI" id="CHEBI:57305"/>
        <dbReference type="ChEBI" id="CHEBI:57925"/>
        <dbReference type="ChEBI" id="CHEBI:58173"/>
        <dbReference type="ChEBI" id="CHEBI:456216"/>
        <dbReference type="EC" id="6.3.2.3"/>
    </reaction>
</comment>
<dbReference type="InterPro" id="IPR016185">
    <property type="entry name" value="PreATP-grasp_dom_sf"/>
</dbReference>
<dbReference type="GO" id="GO:0004363">
    <property type="term" value="F:glutathione synthase activity"/>
    <property type="evidence" value="ECO:0007669"/>
    <property type="project" value="UniProtKB-UniRule"/>
</dbReference>
<dbReference type="EC" id="6.3.2.3" evidence="10"/>
<dbReference type="Gene3D" id="3.30.470.20">
    <property type="entry name" value="ATP-grasp fold, B domain"/>
    <property type="match status" value="1"/>
</dbReference>
<evidence type="ECO:0000256" key="8">
    <source>
        <dbReference type="ARBA" id="ARBA00022842"/>
    </source>
</evidence>